<protein>
    <recommendedName>
        <fullName evidence="3">Luciferase-like domain-containing protein</fullName>
    </recommendedName>
</protein>
<accession>A0ABP7N6N8</accession>
<organism evidence="4 5">
    <name type="scientific">Microbacterium soli</name>
    <dbReference type="NCBI Taxonomy" id="446075"/>
    <lineage>
        <taxon>Bacteria</taxon>
        <taxon>Bacillati</taxon>
        <taxon>Actinomycetota</taxon>
        <taxon>Actinomycetes</taxon>
        <taxon>Micrococcales</taxon>
        <taxon>Microbacteriaceae</taxon>
        <taxon>Microbacterium</taxon>
    </lineage>
</organism>
<evidence type="ECO:0000256" key="2">
    <source>
        <dbReference type="ARBA" id="ARBA00023033"/>
    </source>
</evidence>
<dbReference type="Gene3D" id="3.20.20.30">
    <property type="entry name" value="Luciferase-like domain"/>
    <property type="match status" value="1"/>
</dbReference>
<dbReference type="PANTHER" id="PTHR30137:SF8">
    <property type="entry name" value="BLR5498 PROTEIN"/>
    <property type="match status" value="1"/>
</dbReference>
<dbReference type="SUPFAM" id="SSF51679">
    <property type="entry name" value="Bacterial luciferase-like"/>
    <property type="match status" value="1"/>
</dbReference>
<name>A0ABP7N6N8_9MICO</name>
<sequence>MTLRFGLALQNDFPPGEDPVRRMAMLREQARAAAESGIDSLWVLQHYLGSMPTLQPLPLLAALAADSGDLKLGTNMYILPLRHPVGIAEEFSTLDNISGGRAVAGFGMGYRENEFAAFGIPLEERVARFAESIDIVRALWRGERVTRSGAHFSLDGERLSLPPVQPDGPPIFVGAGAHRAGIERAAKLGDAWIVPPHVTGDRLNRAVTMYRAARERFASGRAERFIVRRELVLHPDRARAFEEGVSARSRLTAEYGKYNAPDRTADYAQLTDARVAVQKARDAYIFSDPDGAVDHLHALEDQGVTDVVLRMQWFDLPQERMLETLRLFRDEVLPRLSSQHSA</sequence>
<dbReference type="InterPro" id="IPR036661">
    <property type="entry name" value="Luciferase-like_sf"/>
</dbReference>
<feature type="domain" description="Luciferase-like" evidence="3">
    <location>
        <begin position="4"/>
        <end position="305"/>
    </location>
</feature>
<dbReference type="PANTHER" id="PTHR30137">
    <property type="entry name" value="LUCIFERASE-LIKE MONOOXYGENASE"/>
    <property type="match status" value="1"/>
</dbReference>
<dbReference type="Pfam" id="PF00296">
    <property type="entry name" value="Bac_luciferase"/>
    <property type="match status" value="1"/>
</dbReference>
<dbReference type="EMBL" id="BAABCP010000001">
    <property type="protein sequence ID" value="GAA3938412.1"/>
    <property type="molecule type" value="Genomic_DNA"/>
</dbReference>
<keyword evidence="2" id="KW-0503">Monooxygenase</keyword>
<evidence type="ECO:0000313" key="5">
    <source>
        <dbReference type="Proteomes" id="UP001501591"/>
    </source>
</evidence>
<reference evidence="5" key="1">
    <citation type="journal article" date="2019" name="Int. J. Syst. Evol. Microbiol.">
        <title>The Global Catalogue of Microorganisms (GCM) 10K type strain sequencing project: providing services to taxonomists for standard genome sequencing and annotation.</title>
        <authorList>
            <consortium name="The Broad Institute Genomics Platform"/>
            <consortium name="The Broad Institute Genome Sequencing Center for Infectious Disease"/>
            <person name="Wu L."/>
            <person name="Ma J."/>
        </authorList>
    </citation>
    <scope>NUCLEOTIDE SEQUENCE [LARGE SCALE GENOMIC DNA]</scope>
    <source>
        <strain evidence="5">JCM 17024</strain>
    </source>
</reference>
<evidence type="ECO:0000256" key="1">
    <source>
        <dbReference type="ARBA" id="ARBA00023002"/>
    </source>
</evidence>
<keyword evidence="5" id="KW-1185">Reference proteome</keyword>
<dbReference type="InterPro" id="IPR011251">
    <property type="entry name" value="Luciferase-like_dom"/>
</dbReference>
<keyword evidence="1" id="KW-0560">Oxidoreductase</keyword>
<comment type="caution">
    <text evidence="4">The sequence shown here is derived from an EMBL/GenBank/DDBJ whole genome shotgun (WGS) entry which is preliminary data.</text>
</comment>
<dbReference type="RefSeq" id="WP_344818980.1">
    <property type="nucleotide sequence ID" value="NZ_BAABCP010000001.1"/>
</dbReference>
<evidence type="ECO:0000259" key="3">
    <source>
        <dbReference type="Pfam" id="PF00296"/>
    </source>
</evidence>
<dbReference type="Proteomes" id="UP001501591">
    <property type="component" value="Unassembled WGS sequence"/>
</dbReference>
<dbReference type="InterPro" id="IPR050766">
    <property type="entry name" value="Bact_Lucif_Oxidored"/>
</dbReference>
<proteinExistence type="predicted"/>
<evidence type="ECO:0000313" key="4">
    <source>
        <dbReference type="EMBL" id="GAA3938412.1"/>
    </source>
</evidence>
<gene>
    <name evidence="4" type="ORF">GCM10022383_15660</name>
</gene>